<reference evidence="1 2" key="1">
    <citation type="journal article" date="2022" name="Int. J. Syst. Evol. Microbiol.">
        <title>&lt;i&gt;Sideroxyarcus emersonii&lt;/i&gt; gen. nov. sp. nov., a neutrophilic, microaerobic iron- and thiosulfate-oxidizing bacterium isolated from iron-rich wetland sediment.</title>
        <authorList>
            <person name="Kato S."/>
            <person name="Itoh T."/>
            <person name="Iino T."/>
            <person name="Ohkuma M."/>
        </authorList>
    </citation>
    <scope>NUCLEOTIDE SEQUENCE [LARGE SCALE GENOMIC DNA]</scope>
    <source>
        <strain evidence="1 2">MIZ01</strain>
    </source>
</reference>
<evidence type="ECO:0000313" key="2">
    <source>
        <dbReference type="Proteomes" id="UP001320326"/>
    </source>
</evidence>
<dbReference type="Proteomes" id="UP001320326">
    <property type="component" value="Chromosome"/>
</dbReference>
<keyword evidence="2" id="KW-1185">Reference proteome</keyword>
<protein>
    <submittedName>
        <fullName evidence="1">Uncharacterized protein</fullName>
    </submittedName>
</protein>
<gene>
    <name evidence="1" type="ORF">MIZ01_0572</name>
</gene>
<evidence type="ECO:0000313" key="1">
    <source>
        <dbReference type="EMBL" id="BCK86806.1"/>
    </source>
</evidence>
<dbReference type="AlphaFoldDB" id="A0AAN1X8R5"/>
<organism evidence="1 2">
    <name type="scientific">Sideroxyarcus emersonii</name>
    <dbReference type="NCBI Taxonomy" id="2764705"/>
    <lineage>
        <taxon>Bacteria</taxon>
        <taxon>Pseudomonadati</taxon>
        <taxon>Pseudomonadota</taxon>
        <taxon>Betaproteobacteria</taxon>
        <taxon>Nitrosomonadales</taxon>
        <taxon>Gallionellaceae</taxon>
        <taxon>Sideroxyarcus</taxon>
    </lineage>
</organism>
<name>A0AAN1X8R5_9PROT</name>
<dbReference type="RefSeq" id="WP_237247966.1">
    <property type="nucleotide sequence ID" value="NZ_AP023423.1"/>
</dbReference>
<proteinExistence type="predicted"/>
<dbReference type="KEGG" id="seme:MIZ01_0572"/>
<accession>A0AAN1X8R5</accession>
<dbReference type="EMBL" id="AP023423">
    <property type="protein sequence ID" value="BCK86806.1"/>
    <property type="molecule type" value="Genomic_DNA"/>
</dbReference>
<sequence>MKKVQRNWPDVARELNEQLTQSKLSYDKLASASGVGYYAIRRFKLNGVHNQSTNATKLCSFFNIALEFEVKVQPDQFTKLVSELASVWDGSESHAKLLAKLIRSTKSFRVEGRKEV</sequence>